<keyword evidence="1" id="KW-0732">Signal</keyword>
<name>A0A3B7MPP1_9BACT</name>
<feature type="signal peptide" evidence="1">
    <location>
        <begin position="1"/>
        <end position="20"/>
    </location>
</feature>
<evidence type="ECO:0000259" key="2">
    <source>
        <dbReference type="Pfam" id="PF13568"/>
    </source>
</evidence>
<dbReference type="AlphaFoldDB" id="A0A3B7MPP1"/>
<dbReference type="Proteomes" id="UP000263900">
    <property type="component" value="Chromosome"/>
</dbReference>
<dbReference type="EMBL" id="CP032157">
    <property type="protein sequence ID" value="AXY76484.1"/>
    <property type="molecule type" value="Genomic_DNA"/>
</dbReference>
<sequence>MKKIVFLAVIACCSASVLQAQLKPGIKGGLNVTDVSNFNGDNRISGHVGLFLHHTINSNWCIQPEVLYSGQGQKYNAPDGERTLALSYIQVPVMVQYYPIRQLYFEAGPQVAFLTSAKSKGEGDKSDVEVDNAYRKADFALNVGVGVAATHQLGFYARYSAGLSDISKNNNVTNRNRVGQLGMYVRFH</sequence>
<organism evidence="3 4">
    <name type="scientific">Paraflavitalea soli</name>
    <dbReference type="NCBI Taxonomy" id="2315862"/>
    <lineage>
        <taxon>Bacteria</taxon>
        <taxon>Pseudomonadati</taxon>
        <taxon>Bacteroidota</taxon>
        <taxon>Chitinophagia</taxon>
        <taxon>Chitinophagales</taxon>
        <taxon>Chitinophagaceae</taxon>
        <taxon>Paraflavitalea</taxon>
    </lineage>
</organism>
<evidence type="ECO:0000256" key="1">
    <source>
        <dbReference type="SAM" id="SignalP"/>
    </source>
</evidence>
<evidence type="ECO:0000313" key="4">
    <source>
        <dbReference type="Proteomes" id="UP000263900"/>
    </source>
</evidence>
<protein>
    <submittedName>
        <fullName evidence="3">PorT family protein</fullName>
    </submittedName>
</protein>
<feature type="domain" description="Outer membrane protein beta-barrel" evidence="2">
    <location>
        <begin position="22"/>
        <end position="166"/>
    </location>
</feature>
<keyword evidence="4" id="KW-1185">Reference proteome</keyword>
<feature type="chain" id="PRO_5017814566" evidence="1">
    <location>
        <begin position="21"/>
        <end position="188"/>
    </location>
</feature>
<proteinExistence type="predicted"/>
<dbReference type="InterPro" id="IPR025665">
    <property type="entry name" value="Beta-barrel_OMP_2"/>
</dbReference>
<gene>
    <name evidence="3" type="ORF">D3H65_21880</name>
</gene>
<reference evidence="3 4" key="1">
    <citation type="submission" date="2018-09" db="EMBL/GenBank/DDBJ databases">
        <title>Genome sequencing of strain 6GH32-13.</title>
        <authorList>
            <person name="Weon H.-Y."/>
            <person name="Heo J."/>
            <person name="Kwon S.-W."/>
        </authorList>
    </citation>
    <scope>NUCLEOTIDE SEQUENCE [LARGE SCALE GENOMIC DNA]</scope>
    <source>
        <strain evidence="3 4">5GH32-13</strain>
    </source>
</reference>
<dbReference type="Pfam" id="PF13568">
    <property type="entry name" value="OMP_b-brl_2"/>
    <property type="match status" value="1"/>
</dbReference>
<dbReference type="RefSeq" id="WP_119052361.1">
    <property type="nucleotide sequence ID" value="NZ_CP032157.1"/>
</dbReference>
<evidence type="ECO:0000313" key="3">
    <source>
        <dbReference type="EMBL" id="AXY76484.1"/>
    </source>
</evidence>
<accession>A0A3B7MPP1</accession>
<dbReference type="KEGG" id="pseg:D3H65_21880"/>
<dbReference type="OrthoDB" id="947434at2"/>